<comment type="caution">
    <text evidence="5">The sequence shown here is derived from an EMBL/GenBank/DDBJ whole genome shotgun (WGS) entry which is preliminary data.</text>
</comment>
<dbReference type="PANTHER" id="PTHR43464">
    <property type="entry name" value="METHYLTRANSFERASE"/>
    <property type="match status" value="1"/>
</dbReference>
<dbReference type="SUPFAM" id="SSF53335">
    <property type="entry name" value="S-adenosyl-L-methionine-dependent methyltransferases"/>
    <property type="match status" value="1"/>
</dbReference>
<feature type="domain" description="Methyltransferase type 12" evidence="4">
    <location>
        <begin position="49"/>
        <end position="137"/>
    </location>
</feature>
<dbReference type="Proteomes" id="UP001596455">
    <property type="component" value="Unassembled WGS sequence"/>
</dbReference>
<dbReference type="RefSeq" id="WP_382396570.1">
    <property type="nucleotide sequence ID" value="NZ_JBHTCQ010000005.1"/>
</dbReference>
<evidence type="ECO:0000313" key="6">
    <source>
        <dbReference type="Proteomes" id="UP001596455"/>
    </source>
</evidence>
<dbReference type="EC" id="2.1.1.64" evidence="5"/>
<keyword evidence="1 5" id="KW-0489">Methyltransferase</keyword>
<organism evidence="5 6">
    <name type="scientific">Georgenia alba</name>
    <dbReference type="NCBI Taxonomy" id="2233858"/>
    <lineage>
        <taxon>Bacteria</taxon>
        <taxon>Bacillati</taxon>
        <taxon>Actinomycetota</taxon>
        <taxon>Actinomycetes</taxon>
        <taxon>Micrococcales</taxon>
        <taxon>Bogoriellaceae</taxon>
        <taxon>Georgenia</taxon>
    </lineage>
</organism>
<dbReference type="InterPro" id="IPR029063">
    <property type="entry name" value="SAM-dependent_MTases_sf"/>
</dbReference>
<protein>
    <submittedName>
        <fullName evidence="5">Class I SAM-dependent methyltransferase</fullName>
        <ecNumber evidence="5">2.1.1.222</ecNumber>
        <ecNumber evidence="5">2.1.1.64</ecNumber>
    </submittedName>
</protein>
<dbReference type="EC" id="2.1.1.222" evidence="5"/>
<proteinExistence type="predicted"/>
<evidence type="ECO:0000313" key="5">
    <source>
        <dbReference type="EMBL" id="MFC7407035.1"/>
    </source>
</evidence>
<sequence length="229" mass="25335">MDVRRSGNPMIRAVSSGLRWFNARHPWSHNDRFHGWILRRPPRRRRRALDVGCGTGLLVSRLAGTFDEVVGIDADATMAVRAAQRLAGSPGVTIRHQRLQDVTGRFDLVTFVASLHHMPLEEGLRHAGDLVAPGGRLRVVGVARPATPVDLAYDVASALLNPLVGLVKHPRAVRTPGPSDPTPVRDATESVDEIARVARRVLPGAVVRRRLFFRYTLEWGRPTGRLARK</sequence>
<gene>
    <name evidence="5" type="ORF">ACFQQL_18100</name>
</gene>
<accession>A0ABW2QC55</accession>
<evidence type="ECO:0000256" key="1">
    <source>
        <dbReference type="ARBA" id="ARBA00022603"/>
    </source>
</evidence>
<name>A0ABW2QC55_9MICO</name>
<keyword evidence="3" id="KW-0949">S-adenosyl-L-methionine</keyword>
<evidence type="ECO:0000256" key="3">
    <source>
        <dbReference type="ARBA" id="ARBA00022691"/>
    </source>
</evidence>
<dbReference type="Pfam" id="PF08242">
    <property type="entry name" value="Methyltransf_12"/>
    <property type="match status" value="1"/>
</dbReference>
<dbReference type="CDD" id="cd02440">
    <property type="entry name" value="AdoMet_MTases"/>
    <property type="match status" value="1"/>
</dbReference>
<dbReference type="GO" id="GO:0102208">
    <property type="term" value="F:2-polyprenyl-6-hydroxyphenol methylase activity"/>
    <property type="evidence" value="ECO:0007669"/>
    <property type="project" value="UniProtKB-EC"/>
</dbReference>
<keyword evidence="2 5" id="KW-0808">Transferase</keyword>
<reference evidence="6" key="1">
    <citation type="journal article" date="2019" name="Int. J. Syst. Evol. Microbiol.">
        <title>The Global Catalogue of Microorganisms (GCM) 10K type strain sequencing project: providing services to taxonomists for standard genome sequencing and annotation.</title>
        <authorList>
            <consortium name="The Broad Institute Genomics Platform"/>
            <consortium name="The Broad Institute Genome Sequencing Center for Infectious Disease"/>
            <person name="Wu L."/>
            <person name="Ma J."/>
        </authorList>
    </citation>
    <scope>NUCLEOTIDE SEQUENCE [LARGE SCALE GENOMIC DNA]</scope>
    <source>
        <strain evidence="6">JCM 1490</strain>
    </source>
</reference>
<dbReference type="GO" id="GO:0032259">
    <property type="term" value="P:methylation"/>
    <property type="evidence" value="ECO:0007669"/>
    <property type="project" value="UniProtKB-KW"/>
</dbReference>
<dbReference type="PANTHER" id="PTHR43464:SF19">
    <property type="entry name" value="UBIQUINONE BIOSYNTHESIS O-METHYLTRANSFERASE, MITOCHONDRIAL"/>
    <property type="match status" value="1"/>
</dbReference>
<evidence type="ECO:0000259" key="4">
    <source>
        <dbReference type="Pfam" id="PF08242"/>
    </source>
</evidence>
<evidence type="ECO:0000256" key="2">
    <source>
        <dbReference type="ARBA" id="ARBA00022679"/>
    </source>
</evidence>
<dbReference type="InterPro" id="IPR013217">
    <property type="entry name" value="Methyltransf_12"/>
</dbReference>
<dbReference type="GO" id="GO:0061542">
    <property type="term" value="F:3-demethylubiquinol 3-O-methyltransferase activity"/>
    <property type="evidence" value="ECO:0007669"/>
    <property type="project" value="UniProtKB-EC"/>
</dbReference>
<dbReference type="Gene3D" id="3.40.50.150">
    <property type="entry name" value="Vaccinia Virus protein VP39"/>
    <property type="match status" value="1"/>
</dbReference>
<dbReference type="EMBL" id="JBHTCQ010000005">
    <property type="protein sequence ID" value="MFC7407035.1"/>
    <property type="molecule type" value="Genomic_DNA"/>
</dbReference>
<keyword evidence="6" id="KW-1185">Reference proteome</keyword>